<gene>
    <name evidence="1" type="ORF">OM076_41580</name>
</gene>
<evidence type="ECO:0008006" key="3">
    <source>
        <dbReference type="Google" id="ProtNLM"/>
    </source>
</evidence>
<dbReference type="Proteomes" id="UP001149140">
    <property type="component" value="Unassembled WGS sequence"/>
</dbReference>
<dbReference type="RefSeq" id="WP_270046080.1">
    <property type="nucleotide sequence ID" value="NZ_JAPDOD010000077.1"/>
</dbReference>
<sequence>MSTERDRLFGTDLELRDVSWGMDLIRTQGDLELARGADAISQALRLRLVVRRGELAPLGWPDYGSRLHELIGEPSVVRTHARALAYARAALEADPRVVAVRRIAAGVPPGDRNVVRLDMDIELITEPTPLNLVFDMALS</sequence>
<proteinExistence type="predicted"/>
<dbReference type="EMBL" id="JAPDOD010000077">
    <property type="protein sequence ID" value="MDA0166826.1"/>
    <property type="molecule type" value="Genomic_DNA"/>
</dbReference>
<reference evidence="1" key="1">
    <citation type="submission" date="2022-10" db="EMBL/GenBank/DDBJ databases">
        <title>The WGS of Solirubrobacter ginsenosidimutans DSM 21036.</title>
        <authorList>
            <person name="Jiang Z."/>
        </authorList>
    </citation>
    <scope>NUCLEOTIDE SEQUENCE</scope>
    <source>
        <strain evidence="1">DSM 21036</strain>
    </source>
</reference>
<accession>A0A9X3N3Y2</accession>
<dbReference type="Gene3D" id="3.10.450.40">
    <property type="match status" value="1"/>
</dbReference>
<evidence type="ECO:0000313" key="2">
    <source>
        <dbReference type="Proteomes" id="UP001149140"/>
    </source>
</evidence>
<dbReference type="AlphaFoldDB" id="A0A9X3N3Y2"/>
<keyword evidence="2" id="KW-1185">Reference proteome</keyword>
<organism evidence="1 2">
    <name type="scientific">Solirubrobacter ginsenosidimutans</name>
    <dbReference type="NCBI Taxonomy" id="490573"/>
    <lineage>
        <taxon>Bacteria</taxon>
        <taxon>Bacillati</taxon>
        <taxon>Actinomycetota</taxon>
        <taxon>Thermoleophilia</taxon>
        <taxon>Solirubrobacterales</taxon>
        <taxon>Solirubrobacteraceae</taxon>
        <taxon>Solirubrobacter</taxon>
    </lineage>
</organism>
<evidence type="ECO:0000313" key="1">
    <source>
        <dbReference type="EMBL" id="MDA0166826.1"/>
    </source>
</evidence>
<dbReference type="SUPFAM" id="SSF160719">
    <property type="entry name" value="gpW/gp25-like"/>
    <property type="match status" value="1"/>
</dbReference>
<protein>
    <recommendedName>
        <fullName evidence="3">GPW/gp25 family protein</fullName>
    </recommendedName>
</protein>
<name>A0A9X3N3Y2_9ACTN</name>
<comment type="caution">
    <text evidence="1">The sequence shown here is derived from an EMBL/GenBank/DDBJ whole genome shotgun (WGS) entry which is preliminary data.</text>
</comment>